<dbReference type="EMBL" id="KZ308522">
    <property type="protein sequence ID" value="KAG8231016.1"/>
    <property type="molecule type" value="Genomic_DNA"/>
</dbReference>
<gene>
    <name evidence="1" type="ORF">J437_LFUL010938</name>
</gene>
<protein>
    <submittedName>
        <fullName evidence="1">Uncharacterized protein</fullName>
    </submittedName>
</protein>
<reference evidence="1" key="1">
    <citation type="submission" date="2013-04" db="EMBL/GenBank/DDBJ databases">
        <authorList>
            <person name="Qu J."/>
            <person name="Murali S.C."/>
            <person name="Bandaranaike D."/>
            <person name="Bellair M."/>
            <person name="Blankenburg K."/>
            <person name="Chao H."/>
            <person name="Dinh H."/>
            <person name="Doddapaneni H."/>
            <person name="Downs B."/>
            <person name="Dugan-Rocha S."/>
            <person name="Elkadiri S."/>
            <person name="Gnanaolivu R.D."/>
            <person name="Hernandez B."/>
            <person name="Javaid M."/>
            <person name="Jayaseelan J.C."/>
            <person name="Lee S."/>
            <person name="Li M."/>
            <person name="Ming W."/>
            <person name="Munidasa M."/>
            <person name="Muniz J."/>
            <person name="Nguyen L."/>
            <person name="Ongeri F."/>
            <person name="Osuji N."/>
            <person name="Pu L.-L."/>
            <person name="Puazo M."/>
            <person name="Qu C."/>
            <person name="Quiroz J."/>
            <person name="Raj R."/>
            <person name="Weissenberger G."/>
            <person name="Xin Y."/>
            <person name="Zou X."/>
            <person name="Han Y."/>
            <person name="Richards S."/>
            <person name="Worley K."/>
            <person name="Muzny D."/>
            <person name="Gibbs R."/>
        </authorList>
    </citation>
    <scope>NUCLEOTIDE SEQUENCE</scope>
    <source>
        <strain evidence="1">Sampled in the wild</strain>
    </source>
</reference>
<sequence>MKAIFSFKYPNLSGAEKKDEDILSYCEHLEALHSDINQRFDDILKMNIPDWILFQVQTQKNLYTTNNSGCKMRSRLHGFHMRIRNTTTVNCISFIVFSGTWIQCGNQFIDKKKRNQLKIVNRGELRLLLTKIEPRITKLVAAYQVHPSH</sequence>
<dbReference type="Proteomes" id="UP000792457">
    <property type="component" value="Unassembled WGS sequence"/>
</dbReference>
<organism evidence="1 2">
    <name type="scientific">Ladona fulva</name>
    <name type="common">Scarce chaser dragonfly</name>
    <name type="synonym">Libellula fulva</name>
    <dbReference type="NCBI Taxonomy" id="123851"/>
    <lineage>
        <taxon>Eukaryota</taxon>
        <taxon>Metazoa</taxon>
        <taxon>Ecdysozoa</taxon>
        <taxon>Arthropoda</taxon>
        <taxon>Hexapoda</taxon>
        <taxon>Insecta</taxon>
        <taxon>Pterygota</taxon>
        <taxon>Palaeoptera</taxon>
        <taxon>Odonata</taxon>
        <taxon>Epiprocta</taxon>
        <taxon>Anisoptera</taxon>
        <taxon>Libelluloidea</taxon>
        <taxon>Libellulidae</taxon>
        <taxon>Ladona</taxon>
    </lineage>
</organism>
<comment type="caution">
    <text evidence="1">The sequence shown here is derived from an EMBL/GenBank/DDBJ whole genome shotgun (WGS) entry which is preliminary data.</text>
</comment>
<evidence type="ECO:0000313" key="2">
    <source>
        <dbReference type="Proteomes" id="UP000792457"/>
    </source>
</evidence>
<reference evidence="1" key="2">
    <citation type="submission" date="2017-10" db="EMBL/GenBank/DDBJ databases">
        <title>Ladona fulva Genome sequencing and assembly.</title>
        <authorList>
            <person name="Murali S."/>
            <person name="Richards S."/>
            <person name="Bandaranaike D."/>
            <person name="Bellair M."/>
            <person name="Blankenburg K."/>
            <person name="Chao H."/>
            <person name="Dinh H."/>
            <person name="Doddapaneni H."/>
            <person name="Dugan-Rocha S."/>
            <person name="Elkadiri S."/>
            <person name="Gnanaolivu R."/>
            <person name="Hernandez B."/>
            <person name="Skinner E."/>
            <person name="Javaid M."/>
            <person name="Lee S."/>
            <person name="Li M."/>
            <person name="Ming W."/>
            <person name="Munidasa M."/>
            <person name="Muniz J."/>
            <person name="Nguyen L."/>
            <person name="Hughes D."/>
            <person name="Osuji N."/>
            <person name="Pu L.-L."/>
            <person name="Puazo M."/>
            <person name="Qu C."/>
            <person name="Quiroz J."/>
            <person name="Raj R."/>
            <person name="Weissenberger G."/>
            <person name="Xin Y."/>
            <person name="Zou X."/>
            <person name="Han Y."/>
            <person name="Worley K."/>
            <person name="Muzny D."/>
            <person name="Gibbs R."/>
        </authorList>
    </citation>
    <scope>NUCLEOTIDE SEQUENCE</scope>
    <source>
        <strain evidence="1">Sampled in the wild</strain>
    </source>
</reference>
<dbReference type="OrthoDB" id="1101576at2759"/>
<dbReference type="AlphaFoldDB" id="A0A8K0K9S0"/>
<name>A0A8K0K9S0_LADFU</name>
<evidence type="ECO:0000313" key="1">
    <source>
        <dbReference type="EMBL" id="KAG8231016.1"/>
    </source>
</evidence>
<proteinExistence type="predicted"/>
<accession>A0A8K0K9S0</accession>
<keyword evidence="2" id="KW-1185">Reference proteome</keyword>